<evidence type="ECO:0000313" key="1">
    <source>
        <dbReference type="EMBL" id="MDT8333409.1"/>
    </source>
</evidence>
<keyword evidence="2" id="KW-1185">Reference proteome</keyword>
<dbReference type="Proteomes" id="UP001258945">
    <property type="component" value="Unassembled WGS sequence"/>
</dbReference>
<name>A0ABU3MK68_9PROT</name>
<reference evidence="1 2" key="1">
    <citation type="journal article" date="2019" name="Microb. Pathog.">
        <title>Comparison of VITEK 2, MALDI-TOF MS, 16S rRNA gene sequencing, and whole-genome sequencing for identification of Roseomonas mucosa.</title>
        <authorList>
            <person name="Rudolph W.W."/>
            <person name="Gunzer F."/>
            <person name="Trauth M."/>
            <person name="Bunk B."/>
            <person name="Bigge R."/>
            <person name="Schrottner P."/>
        </authorList>
    </citation>
    <scope>NUCLEOTIDE SEQUENCE [LARGE SCALE GENOMIC DNA]</scope>
    <source>
        <strain evidence="1 2">DSM 103800</strain>
    </source>
</reference>
<dbReference type="RefSeq" id="WP_314284795.1">
    <property type="nucleotide sequence ID" value="NZ_JAVVDO010000054.1"/>
</dbReference>
<feature type="non-terminal residue" evidence="1">
    <location>
        <position position="1"/>
    </location>
</feature>
<gene>
    <name evidence="1" type="ORF">RQ831_20360</name>
</gene>
<accession>A0ABU3MK68</accession>
<evidence type="ECO:0000313" key="2">
    <source>
        <dbReference type="Proteomes" id="UP001258945"/>
    </source>
</evidence>
<protein>
    <submittedName>
        <fullName evidence="1">Uncharacterized protein</fullName>
    </submittedName>
</protein>
<sequence length="176" mass="17875">DIPGQRRSARRVGTLRRDFPYVLQQTTVTVATSGLARALRACGSSFECNLFPGDGLLVAARSAAPAGAAEAPLWLSFSRPVKAVGCFVAGSSAVPAGTGFTASAWARLSDQAGFEQAVTVAGVTGLPVLPPAARGAPFLGLRATGSDTIAELRFDLVPVAPGEVGQIALGTLLVQG</sequence>
<proteinExistence type="predicted"/>
<comment type="caution">
    <text evidence="1">The sequence shown here is derived from an EMBL/GenBank/DDBJ whole genome shotgun (WGS) entry which is preliminary data.</text>
</comment>
<organism evidence="1 2">
    <name type="scientific">Roseomonas gilardii</name>
    <dbReference type="NCBI Taxonomy" id="257708"/>
    <lineage>
        <taxon>Bacteria</taxon>
        <taxon>Pseudomonadati</taxon>
        <taxon>Pseudomonadota</taxon>
        <taxon>Alphaproteobacteria</taxon>
        <taxon>Acetobacterales</taxon>
        <taxon>Roseomonadaceae</taxon>
        <taxon>Roseomonas</taxon>
    </lineage>
</organism>
<dbReference type="EMBL" id="JAVVDO010000054">
    <property type="protein sequence ID" value="MDT8333409.1"/>
    <property type="molecule type" value="Genomic_DNA"/>
</dbReference>